<accession>A0AAD2FTB4</accession>
<name>A0AAD2FTB4_9STRA</name>
<reference evidence="3" key="1">
    <citation type="submission" date="2023-08" db="EMBL/GenBank/DDBJ databases">
        <authorList>
            <person name="Audoor S."/>
            <person name="Bilcke G."/>
        </authorList>
    </citation>
    <scope>NUCLEOTIDE SEQUENCE</scope>
</reference>
<sequence>MDTSLWVFKCCSGKHYDWLAGKPVPLPEEPNYRQREIDLENSTSDETNWEVSVFKKIQGSRTELRLGQNRKGGLIAVRVNEQGLLYGDLRVGQRIISIHGNPPEENDEESNEEDHDGTNVSQAKFLVQKKMKGGTRNLVQTVKTKTKDIGGVKNKKTLAGADNVAEGMRTLIDHASAKDYLRVSIVSCFLFVLIISGVDLWSTGVTGLESPIDNRVQIVDLVKGELKKGVHLLDDALRVHQAISYLQDDSSHDQEIQYARSALDDIATQTADVDTNLDPVNQALAGVLALAIIVILVSIVLYMLAHETLCYQGMDALSANTNALFVILCMSLLIMTFRVALWDAVSSPLQQASEDKEKEDPDKIMRTGSKKRMGDFLASKIRSP</sequence>
<dbReference type="EMBL" id="CAKOGP040001814">
    <property type="protein sequence ID" value="CAJ1952769.1"/>
    <property type="molecule type" value="Genomic_DNA"/>
</dbReference>
<keyword evidence="4" id="KW-1185">Reference proteome</keyword>
<evidence type="ECO:0000256" key="2">
    <source>
        <dbReference type="SAM" id="Phobius"/>
    </source>
</evidence>
<keyword evidence="2" id="KW-0812">Transmembrane</keyword>
<comment type="caution">
    <text evidence="3">The sequence shown here is derived from an EMBL/GenBank/DDBJ whole genome shotgun (WGS) entry which is preliminary data.</text>
</comment>
<gene>
    <name evidence="3" type="ORF">CYCCA115_LOCUS13707</name>
</gene>
<feature type="transmembrane region" description="Helical" evidence="2">
    <location>
        <begin position="317"/>
        <end position="341"/>
    </location>
</feature>
<keyword evidence="2" id="KW-0472">Membrane</keyword>
<protein>
    <submittedName>
        <fullName evidence="3">Uncharacterized protein</fullName>
    </submittedName>
</protein>
<evidence type="ECO:0000313" key="3">
    <source>
        <dbReference type="EMBL" id="CAJ1952769.1"/>
    </source>
</evidence>
<feature type="transmembrane region" description="Helical" evidence="2">
    <location>
        <begin position="283"/>
        <end position="305"/>
    </location>
</feature>
<evidence type="ECO:0000313" key="4">
    <source>
        <dbReference type="Proteomes" id="UP001295423"/>
    </source>
</evidence>
<feature type="compositionally biased region" description="Acidic residues" evidence="1">
    <location>
        <begin position="104"/>
        <end position="115"/>
    </location>
</feature>
<keyword evidence="2" id="KW-1133">Transmembrane helix</keyword>
<evidence type="ECO:0000256" key="1">
    <source>
        <dbReference type="SAM" id="MobiDB-lite"/>
    </source>
</evidence>
<organism evidence="3 4">
    <name type="scientific">Cylindrotheca closterium</name>
    <dbReference type="NCBI Taxonomy" id="2856"/>
    <lineage>
        <taxon>Eukaryota</taxon>
        <taxon>Sar</taxon>
        <taxon>Stramenopiles</taxon>
        <taxon>Ochrophyta</taxon>
        <taxon>Bacillariophyta</taxon>
        <taxon>Bacillariophyceae</taxon>
        <taxon>Bacillariophycidae</taxon>
        <taxon>Bacillariales</taxon>
        <taxon>Bacillariaceae</taxon>
        <taxon>Cylindrotheca</taxon>
    </lineage>
</organism>
<feature type="region of interest" description="Disordered" evidence="1">
    <location>
        <begin position="98"/>
        <end position="119"/>
    </location>
</feature>
<dbReference type="AlphaFoldDB" id="A0AAD2FTB4"/>
<proteinExistence type="predicted"/>
<feature type="transmembrane region" description="Helical" evidence="2">
    <location>
        <begin position="180"/>
        <end position="201"/>
    </location>
</feature>
<dbReference type="Proteomes" id="UP001295423">
    <property type="component" value="Unassembled WGS sequence"/>
</dbReference>
<feature type="region of interest" description="Disordered" evidence="1">
    <location>
        <begin position="349"/>
        <end position="384"/>
    </location>
</feature>
<feature type="compositionally biased region" description="Basic and acidic residues" evidence="1">
    <location>
        <begin position="353"/>
        <end position="365"/>
    </location>
</feature>